<dbReference type="AlphaFoldDB" id="A0A8J2M5X8"/>
<name>A0A8J2M5X8_9HEXA</name>
<protein>
    <submittedName>
        <fullName evidence="1">Uncharacterized protein</fullName>
    </submittedName>
</protein>
<accession>A0A8J2M5X8</accession>
<reference evidence="1" key="1">
    <citation type="submission" date="2021-06" db="EMBL/GenBank/DDBJ databases">
        <authorList>
            <person name="Hodson N. C."/>
            <person name="Mongue J. A."/>
            <person name="Jaron S. K."/>
        </authorList>
    </citation>
    <scope>NUCLEOTIDE SEQUENCE</scope>
</reference>
<dbReference type="EMBL" id="CAJVCH010569895">
    <property type="protein sequence ID" value="CAG7833481.1"/>
    <property type="molecule type" value="Genomic_DNA"/>
</dbReference>
<sequence length="487" mass="56004">MDMTDPLRERKNFTISRSEYTEAKNILSLRTYPNIRLHHCLKPIPISVFQNLKYVLTSLTLSSLTSFSIIVSCIQNLSALKGLFFKMILIDKKYSLPFKPKFFKVPNLKQLSFEHQLEQPNNDIFLLDFFSINVTFGNLQSFSFVEKDENMQAGEVKVPTEPEFKALFNITNSQLPDDSKESNSSSSGETRTTESYALTKFIKNNIRKLKVLRLTDHAIKVGNFLSDIDNLPHLTLAFLRLQKFTYSMDDSGQQYILSCQRKLEHLNGTGFIFDYNPEDVERFFAGVCKNYRTLTSIRIYPNIIFSEMRHSKTMEEMLSSVSIDCEVFLQCPVLLALRIDLNVVDGKSGHDLTLCKRNELNIRKIGMIYNLHTLPEQLQNLIVYGNFLHQEEVQLLIKRLGSFGQLDNFTLGISYSDLTNDCFTPTLEWVQILLQCSFQNLRVAKFVGCNETENVPEYPDIKNFVDANGILMEKQMLGKSASLTFTF</sequence>
<proteinExistence type="predicted"/>
<gene>
    <name evidence="1" type="ORF">AFUS01_LOCUS43096</name>
</gene>
<dbReference type="Proteomes" id="UP000708208">
    <property type="component" value="Unassembled WGS sequence"/>
</dbReference>
<organism evidence="1 2">
    <name type="scientific">Allacma fusca</name>
    <dbReference type="NCBI Taxonomy" id="39272"/>
    <lineage>
        <taxon>Eukaryota</taxon>
        <taxon>Metazoa</taxon>
        <taxon>Ecdysozoa</taxon>
        <taxon>Arthropoda</taxon>
        <taxon>Hexapoda</taxon>
        <taxon>Collembola</taxon>
        <taxon>Symphypleona</taxon>
        <taxon>Sminthuridae</taxon>
        <taxon>Allacma</taxon>
    </lineage>
</organism>
<keyword evidence="2" id="KW-1185">Reference proteome</keyword>
<comment type="caution">
    <text evidence="1">The sequence shown here is derived from an EMBL/GenBank/DDBJ whole genome shotgun (WGS) entry which is preliminary data.</text>
</comment>
<evidence type="ECO:0000313" key="2">
    <source>
        <dbReference type="Proteomes" id="UP000708208"/>
    </source>
</evidence>
<evidence type="ECO:0000313" key="1">
    <source>
        <dbReference type="EMBL" id="CAG7833481.1"/>
    </source>
</evidence>